<proteinExistence type="predicted"/>
<dbReference type="EMBL" id="FNRP01000019">
    <property type="protein sequence ID" value="SEA95221.1"/>
    <property type="molecule type" value="Genomic_DNA"/>
</dbReference>
<reference evidence="3 4" key="1">
    <citation type="submission" date="2016-10" db="EMBL/GenBank/DDBJ databases">
        <authorList>
            <person name="de Groot N.N."/>
        </authorList>
    </citation>
    <scope>NUCLEOTIDE SEQUENCE [LARGE SCALE GENOMIC DNA]</scope>
    <source>
        <strain evidence="2 4">NLAE-zl-C202</strain>
        <strain evidence="1 3">NLAE-zl-G339</strain>
    </source>
</reference>
<organism evidence="2 4">
    <name type="scientific">Bacteroides xylanisolvens</name>
    <dbReference type="NCBI Taxonomy" id="371601"/>
    <lineage>
        <taxon>Bacteria</taxon>
        <taxon>Pseudomonadati</taxon>
        <taxon>Bacteroidota</taxon>
        <taxon>Bacteroidia</taxon>
        <taxon>Bacteroidales</taxon>
        <taxon>Bacteroidaceae</taxon>
        <taxon>Bacteroides</taxon>
    </lineage>
</organism>
<name>A0A174H5X9_9BACE</name>
<evidence type="ECO:0000313" key="2">
    <source>
        <dbReference type="EMBL" id="SFN87628.1"/>
    </source>
</evidence>
<sequence>MDSTDFIRIFPVYILVYMNRINYMYKGTGKNI</sequence>
<dbReference type="AlphaFoldDB" id="A0A174H5X9"/>
<protein>
    <submittedName>
        <fullName evidence="2">Uncharacterized protein</fullName>
    </submittedName>
</protein>
<accession>A0A174H5X9</accession>
<gene>
    <name evidence="1" type="ORF">SAMN04487924_11995</name>
    <name evidence="2" type="ORF">SAMN05216250_15032</name>
</gene>
<dbReference type="EMBL" id="FOUM01000050">
    <property type="protein sequence ID" value="SFN87628.1"/>
    <property type="molecule type" value="Genomic_DNA"/>
</dbReference>
<dbReference type="Proteomes" id="UP000183766">
    <property type="component" value="Unassembled WGS sequence"/>
</dbReference>
<evidence type="ECO:0000313" key="1">
    <source>
        <dbReference type="EMBL" id="SEA95221.1"/>
    </source>
</evidence>
<evidence type="ECO:0000313" key="3">
    <source>
        <dbReference type="Proteomes" id="UP000183040"/>
    </source>
</evidence>
<evidence type="ECO:0000313" key="4">
    <source>
        <dbReference type="Proteomes" id="UP000183766"/>
    </source>
</evidence>
<dbReference type="Proteomes" id="UP000183040">
    <property type="component" value="Unassembled WGS sequence"/>
</dbReference>